<feature type="domain" description="CO dehydrogenase flavoprotein C-terminal" evidence="1">
    <location>
        <begin position="1"/>
        <end position="59"/>
    </location>
</feature>
<gene>
    <name evidence="2" type="ORF">KAR29_10335</name>
</gene>
<accession>A0A9Q7ARL6</accession>
<organism evidence="2 3">
    <name type="scientific">Aminithiophilus ramosus</name>
    <dbReference type="NCBI Taxonomy" id="3029084"/>
    <lineage>
        <taxon>Bacteria</taxon>
        <taxon>Thermotogati</taxon>
        <taxon>Synergistota</taxon>
        <taxon>Synergistia</taxon>
        <taxon>Synergistales</taxon>
        <taxon>Aminithiophilaceae</taxon>
        <taxon>Aminithiophilus</taxon>
    </lineage>
</organism>
<reference evidence="3" key="1">
    <citation type="submission" date="2021-04" db="EMBL/GenBank/DDBJ databases">
        <title>A novel Synergistetes isolate from a pyrite-forming mixed culture.</title>
        <authorList>
            <person name="Bunk B."/>
            <person name="Sproer C."/>
            <person name="Spring S."/>
            <person name="Pester M."/>
        </authorList>
    </citation>
    <scope>NUCLEOTIDE SEQUENCE [LARGE SCALE GENOMIC DNA]</scope>
    <source>
        <strain evidence="3">J.5.4.2-T.3.5.2</strain>
    </source>
</reference>
<evidence type="ECO:0000259" key="1">
    <source>
        <dbReference type="Pfam" id="PF03450"/>
    </source>
</evidence>
<dbReference type="KEGG" id="aram:KAR29_10335"/>
<protein>
    <recommendedName>
        <fullName evidence="1">CO dehydrogenase flavoprotein C-terminal domain-containing protein</fullName>
    </recommendedName>
</protein>
<dbReference type="Gene3D" id="3.30.390.50">
    <property type="entry name" value="CO dehydrogenase flavoprotein, C-terminal domain"/>
    <property type="match status" value="1"/>
</dbReference>
<evidence type="ECO:0000313" key="2">
    <source>
        <dbReference type="EMBL" id="QTX33853.1"/>
    </source>
</evidence>
<dbReference type="InterPro" id="IPR005107">
    <property type="entry name" value="CO_DH_flav_C"/>
</dbReference>
<dbReference type="SUPFAM" id="SSF55447">
    <property type="entry name" value="CO dehydrogenase flavoprotein C-terminal domain-like"/>
    <property type="match status" value="1"/>
</dbReference>
<name>A0A9Q7ARL6_9BACT</name>
<dbReference type="Pfam" id="PF03450">
    <property type="entry name" value="CO_deh_flav_C"/>
    <property type="match status" value="1"/>
</dbReference>
<keyword evidence="3" id="KW-1185">Reference proteome</keyword>
<dbReference type="Proteomes" id="UP000671879">
    <property type="component" value="Chromosome"/>
</dbReference>
<proteinExistence type="predicted"/>
<dbReference type="AlphaFoldDB" id="A0A9Q7ARL6"/>
<dbReference type="EMBL" id="CP072943">
    <property type="protein sequence ID" value="QTX33853.1"/>
    <property type="molecule type" value="Genomic_DNA"/>
</dbReference>
<evidence type="ECO:0000313" key="3">
    <source>
        <dbReference type="Proteomes" id="UP000671879"/>
    </source>
</evidence>
<dbReference type="InterPro" id="IPR036683">
    <property type="entry name" value="CO_DH_flav_C_dom_sf"/>
</dbReference>
<sequence>MAPCPCRVAEAEAFLEGKSPDEALFRAAASICSEAVDLVDDIRAEASYRRLLAGGLVEEWGLQVLGERT</sequence>